<dbReference type="GO" id="GO:0097190">
    <property type="term" value="P:apoptotic signaling pathway"/>
    <property type="evidence" value="ECO:0007669"/>
    <property type="project" value="TreeGrafter"/>
</dbReference>
<dbReference type="GO" id="GO:0070513">
    <property type="term" value="F:death domain binding"/>
    <property type="evidence" value="ECO:0007669"/>
    <property type="project" value="TreeGrafter"/>
</dbReference>
<sequence length="162" mass="18191">MQRQHPRRVGRVIGWDTMSSVEETELKGGHPPAVKAGGMRITQHKGPKEDKEGKVTKEKEQVEEGNATLKVSTRFLNRMQDNKRIFHGRMISAFIFVCFGTKEIISVHIFSSPPKSLTISGAPVRGHADFPAEAVQSFHEKPVPTHDSRHVTKPTVIHQPRK</sequence>
<evidence type="ECO:0000256" key="1">
    <source>
        <dbReference type="SAM" id="MobiDB-lite"/>
    </source>
</evidence>
<dbReference type="InterPro" id="IPR024130">
    <property type="entry name" value="DAP1/DAPL1"/>
</dbReference>
<evidence type="ECO:0000313" key="2">
    <source>
        <dbReference type="EMBL" id="GFG39432.1"/>
    </source>
</evidence>
<dbReference type="PANTHER" id="PTHR13177:SF4">
    <property type="entry name" value="GEO09647P1"/>
    <property type="match status" value="1"/>
</dbReference>
<dbReference type="EMBL" id="BLKM01000900">
    <property type="protein sequence ID" value="GFG39432.1"/>
    <property type="molecule type" value="Genomic_DNA"/>
</dbReference>
<dbReference type="Proteomes" id="UP000502823">
    <property type="component" value="Unassembled WGS sequence"/>
</dbReference>
<feature type="compositionally biased region" description="Basic and acidic residues" evidence="1">
    <location>
        <begin position="46"/>
        <end position="62"/>
    </location>
</feature>
<reference evidence="3" key="1">
    <citation type="submission" date="2020-01" db="EMBL/GenBank/DDBJ databases">
        <title>Draft genome sequence of the Termite Coptotermes fromosanus.</title>
        <authorList>
            <person name="Itakura S."/>
            <person name="Yosikawa Y."/>
            <person name="Umezawa K."/>
        </authorList>
    </citation>
    <scope>NUCLEOTIDE SEQUENCE [LARGE SCALE GENOMIC DNA]</scope>
</reference>
<dbReference type="InParanoid" id="A0A6L2Q7E1"/>
<feature type="region of interest" description="Disordered" evidence="1">
    <location>
        <begin position="23"/>
        <end position="65"/>
    </location>
</feature>
<name>A0A6L2Q7E1_COPFO</name>
<gene>
    <name evidence="2" type="ORF">Cfor_08381</name>
</gene>
<dbReference type="Pfam" id="PF15228">
    <property type="entry name" value="DAP"/>
    <property type="match status" value="2"/>
</dbReference>
<dbReference type="AlphaFoldDB" id="A0A6L2Q7E1"/>
<accession>A0A6L2Q7E1</accession>
<dbReference type="OrthoDB" id="5973225at2759"/>
<dbReference type="PANTHER" id="PTHR13177">
    <property type="entry name" value="DEATH-ASSOCIATED PROTEIN 1"/>
    <property type="match status" value="1"/>
</dbReference>
<comment type="caution">
    <text evidence="2">The sequence shown here is derived from an EMBL/GenBank/DDBJ whole genome shotgun (WGS) entry which is preliminary data.</text>
</comment>
<dbReference type="FunCoup" id="A0A6L2Q7E1">
    <property type="interactions" value="39"/>
</dbReference>
<protein>
    <recommendedName>
        <fullName evidence="4">Death-associated protein 1</fullName>
    </recommendedName>
</protein>
<proteinExistence type="predicted"/>
<keyword evidence="3" id="KW-1185">Reference proteome</keyword>
<evidence type="ECO:0000313" key="3">
    <source>
        <dbReference type="Proteomes" id="UP000502823"/>
    </source>
</evidence>
<feature type="compositionally biased region" description="Basic and acidic residues" evidence="1">
    <location>
        <begin position="139"/>
        <end position="150"/>
    </location>
</feature>
<dbReference type="GO" id="GO:0034198">
    <property type="term" value="P:cellular response to amino acid starvation"/>
    <property type="evidence" value="ECO:0007669"/>
    <property type="project" value="TreeGrafter"/>
</dbReference>
<evidence type="ECO:0008006" key="4">
    <source>
        <dbReference type="Google" id="ProtNLM"/>
    </source>
</evidence>
<feature type="region of interest" description="Disordered" evidence="1">
    <location>
        <begin position="139"/>
        <end position="162"/>
    </location>
</feature>
<organism evidence="2 3">
    <name type="scientific">Coptotermes formosanus</name>
    <name type="common">Formosan subterranean termite</name>
    <dbReference type="NCBI Taxonomy" id="36987"/>
    <lineage>
        <taxon>Eukaryota</taxon>
        <taxon>Metazoa</taxon>
        <taxon>Ecdysozoa</taxon>
        <taxon>Arthropoda</taxon>
        <taxon>Hexapoda</taxon>
        <taxon>Insecta</taxon>
        <taxon>Pterygota</taxon>
        <taxon>Neoptera</taxon>
        <taxon>Polyneoptera</taxon>
        <taxon>Dictyoptera</taxon>
        <taxon>Blattodea</taxon>
        <taxon>Blattoidea</taxon>
        <taxon>Termitoidae</taxon>
        <taxon>Rhinotermitidae</taxon>
        <taxon>Coptotermes</taxon>
    </lineage>
</organism>
<dbReference type="GO" id="GO:0010507">
    <property type="term" value="P:negative regulation of autophagy"/>
    <property type="evidence" value="ECO:0007669"/>
    <property type="project" value="TreeGrafter"/>
</dbReference>